<keyword evidence="2" id="KW-0812">Transmembrane</keyword>
<feature type="transmembrane region" description="Helical" evidence="2">
    <location>
        <begin position="85"/>
        <end position="107"/>
    </location>
</feature>
<name>A0ABD1KGB3_9TELE</name>
<accession>A0ABD1KGB3</accession>
<dbReference type="AlphaFoldDB" id="A0ABD1KGB3"/>
<dbReference type="Proteomes" id="UP001591681">
    <property type="component" value="Unassembled WGS sequence"/>
</dbReference>
<feature type="chain" id="PRO_5044787980" description="Transmembrane protein 154" evidence="3">
    <location>
        <begin position="23"/>
        <end position="173"/>
    </location>
</feature>
<feature type="region of interest" description="Disordered" evidence="1">
    <location>
        <begin position="21"/>
        <end position="77"/>
    </location>
</feature>
<keyword evidence="2" id="KW-0472">Membrane</keyword>
<evidence type="ECO:0000256" key="2">
    <source>
        <dbReference type="SAM" id="Phobius"/>
    </source>
</evidence>
<organism evidence="4 5">
    <name type="scientific">Coilia grayii</name>
    <name type="common">Gray's grenadier anchovy</name>
    <dbReference type="NCBI Taxonomy" id="363190"/>
    <lineage>
        <taxon>Eukaryota</taxon>
        <taxon>Metazoa</taxon>
        <taxon>Chordata</taxon>
        <taxon>Craniata</taxon>
        <taxon>Vertebrata</taxon>
        <taxon>Euteleostomi</taxon>
        <taxon>Actinopterygii</taxon>
        <taxon>Neopterygii</taxon>
        <taxon>Teleostei</taxon>
        <taxon>Clupei</taxon>
        <taxon>Clupeiformes</taxon>
        <taxon>Clupeoidei</taxon>
        <taxon>Engraulidae</taxon>
        <taxon>Coilinae</taxon>
        <taxon>Coilia</taxon>
    </lineage>
</organism>
<feature type="compositionally biased region" description="Low complexity" evidence="1">
    <location>
        <begin position="35"/>
        <end position="44"/>
    </location>
</feature>
<evidence type="ECO:0000256" key="3">
    <source>
        <dbReference type="SAM" id="SignalP"/>
    </source>
</evidence>
<dbReference type="EMBL" id="JBHFQA010000006">
    <property type="protein sequence ID" value="KAL2098188.1"/>
    <property type="molecule type" value="Genomic_DNA"/>
</dbReference>
<evidence type="ECO:0000313" key="5">
    <source>
        <dbReference type="Proteomes" id="UP001591681"/>
    </source>
</evidence>
<keyword evidence="5" id="KW-1185">Reference proteome</keyword>
<dbReference type="PANTHER" id="PTHR36526">
    <property type="entry name" value="TRANSMEMBRANE PROTEIN 154"/>
    <property type="match status" value="1"/>
</dbReference>
<reference evidence="4 5" key="1">
    <citation type="submission" date="2024-09" db="EMBL/GenBank/DDBJ databases">
        <title>A chromosome-level genome assembly of Gray's grenadier anchovy, Coilia grayii.</title>
        <authorList>
            <person name="Fu Z."/>
        </authorList>
    </citation>
    <scope>NUCLEOTIDE SEQUENCE [LARGE SCALE GENOMIC DNA]</scope>
    <source>
        <strain evidence="4">G4</strain>
        <tissue evidence="4">Muscle</tissue>
    </source>
</reference>
<evidence type="ECO:0000256" key="1">
    <source>
        <dbReference type="SAM" id="MobiDB-lite"/>
    </source>
</evidence>
<evidence type="ECO:0000313" key="4">
    <source>
        <dbReference type="EMBL" id="KAL2098188.1"/>
    </source>
</evidence>
<sequence length="173" mass="18621">MTPAQILLFLALTASLTGRAHCQEPGDEDEAAVSTETTGTTPLPKTEKPDTTDAVEYDEATEGSALPENTDITPPAEDERGLNPVIIIIPLVLVLVIICIVVALVMICRRWKSKATGPDPAQQDAYLDACEGEKVPMPMFEEDVPSVLELEMEDLEKWMVKDGGGGNINSEAV</sequence>
<dbReference type="Pfam" id="PF15102">
    <property type="entry name" value="TMEM154"/>
    <property type="match status" value="1"/>
</dbReference>
<keyword evidence="2" id="KW-1133">Transmembrane helix</keyword>
<evidence type="ECO:0008006" key="6">
    <source>
        <dbReference type="Google" id="ProtNLM"/>
    </source>
</evidence>
<protein>
    <recommendedName>
        <fullName evidence="6">Transmembrane protein 154</fullName>
    </recommendedName>
</protein>
<feature type="signal peptide" evidence="3">
    <location>
        <begin position="1"/>
        <end position="22"/>
    </location>
</feature>
<keyword evidence="3" id="KW-0732">Signal</keyword>
<proteinExistence type="predicted"/>
<dbReference type="InterPro" id="IPR028064">
    <property type="entry name" value="TMEM154"/>
</dbReference>
<dbReference type="InterPro" id="IPR053087">
    <property type="entry name" value="TMEM154-like"/>
</dbReference>
<dbReference type="PANTHER" id="PTHR36526:SF1">
    <property type="entry name" value="TRANSMEMBRANE PROTEIN 154"/>
    <property type="match status" value="1"/>
</dbReference>
<gene>
    <name evidence="4" type="ORF">ACEWY4_007395</name>
</gene>
<comment type="caution">
    <text evidence="4">The sequence shown here is derived from an EMBL/GenBank/DDBJ whole genome shotgun (WGS) entry which is preliminary data.</text>
</comment>